<protein>
    <submittedName>
        <fullName evidence="1">9598_t:CDS:1</fullName>
    </submittedName>
</protein>
<reference evidence="1" key="1">
    <citation type="submission" date="2021-06" db="EMBL/GenBank/DDBJ databases">
        <authorList>
            <person name="Kallberg Y."/>
            <person name="Tangrot J."/>
            <person name="Rosling A."/>
        </authorList>
    </citation>
    <scope>NUCLEOTIDE SEQUENCE</scope>
    <source>
        <strain evidence="1">AU212A</strain>
    </source>
</reference>
<gene>
    <name evidence="1" type="ORF">SCALOS_LOCUS9720</name>
</gene>
<keyword evidence="2" id="KW-1185">Reference proteome</keyword>
<sequence>GVLSKKFVSKKNPTNIKKQEFKFDESDPNLLQNIENQLKIWNEQFKKVDVDTSFFLNNNGEAISRDGIKDWLKNLENKPSNWEVISSEDWMPICNIISKGENLIQDIKKKITIKFPKPFSNKNYHIVGNVVKENVDYWENVPEITVIFDRVNENT</sequence>
<dbReference type="Proteomes" id="UP000789860">
    <property type="component" value="Unassembled WGS sequence"/>
</dbReference>
<organism evidence="1 2">
    <name type="scientific">Scutellospora calospora</name>
    <dbReference type="NCBI Taxonomy" id="85575"/>
    <lineage>
        <taxon>Eukaryota</taxon>
        <taxon>Fungi</taxon>
        <taxon>Fungi incertae sedis</taxon>
        <taxon>Mucoromycota</taxon>
        <taxon>Glomeromycotina</taxon>
        <taxon>Glomeromycetes</taxon>
        <taxon>Diversisporales</taxon>
        <taxon>Gigasporaceae</taxon>
        <taxon>Scutellospora</taxon>
    </lineage>
</organism>
<accession>A0ACA9NZP0</accession>
<dbReference type="EMBL" id="CAJVPM010031689">
    <property type="protein sequence ID" value="CAG8680572.1"/>
    <property type="molecule type" value="Genomic_DNA"/>
</dbReference>
<evidence type="ECO:0000313" key="1">
    <source>
        <dbReference type="EMBL" id="CAG8680572.1"/>
    </source>
</evidence>
<name>A0ACA9NZP0_9GLOM</name>
<feature type="non-terminal residue" evidence="1">
    <location>
        <position position="1"/>
    </location>
</feature>
<evidence type="ECO:0000313" key="2">
    <source>
        <dbReference type="Proteomes" id="UP000789860"/>
    </source>
</evidence>
<feature type="non-terminal residue" evidence="1">
    <location>
        <position position="155"/>
    </location>
</feature>
<proteinExistence type="predicted"/>
<comment type="caution">
    <text evidence="1">The sequence shown here is derived from an EMBL/GenBank/DDBJ whole genome shotgun (WGS) entry which is preliminary data.</text>
</comment>